<dbReference type="InterPro" id="IPR027640">
    <property type="entry name" value="Kinesin-like_fam"/>
</dbReference>
<feature type="binding site" evidence="10">
    <location>
        <begin position="86"/>
        <end position="93"/>
    </location>
    <ligand>
        <name>ATP</name>
        <dbReference type="ChEBI" id="CHEBI:30616"/>
    </ligand>
</feature>
<name>A0A1X2GFH8_9FUNG</name>
<sequence>MSVSTSSVRVALRVRPLTPGENQQQAKDIIKYIPDQPQILVDTDRSFTFDYIYPPDTCQSIVFDSAVQPLVTKFLEGYNATILAYGQTGSGKTYTMGTAVASDSLALDQQNGIVPRFIRSLFRQLETKYAASADYQVAASFLELYNEDLVDLLASSKKEISIREDADGQIIWNGVCECPVDHPQQLFDYLQQGSVARTTASTDMNHSSSRSHAIFSVILKQTLSTSPLDSAHPKPSTIISKFHFVDLAGSERLKRTNAVGERAKEGISINAGLLALGNVISALGDENKRRTMHVPYRDSKLTRLLQDSLGGNSQTLMVACASPADLNLAETLSTLNYANRARNIRNRVMINHDLDETDRLKWTISKLKEEQRTNDQYARALNDEMDALKRTVQQLQRSNAQLSRALAKRQQQTTTSNSTSTVSSPDDIHPPPLPWTPLAWKTTPCLLLLPPSWKAGKRNAPVDLAACASPGRAGSDPAPASGRSMASRRLLP</sequence>
<dbReference type="GO" id="GO:0005874">
    <property type="term" value="C:microtubule"/>
    <property type="evidence" value="ECO:0007669"/>
    <property type="project" value="UniProtKB-KW"/>
</dbReference>
<dbReference type="FunFam" id="3.40.850.10:FF:000019">
    <property type="entry name" value="Kinesin-like protein KIN-5D"/>
    <property type="match status" value="1"/>
</dbReference>
<dbReference type="SMART" id="SM00129">
    <property type="entry name" value="KISc"/>
    <property type="match status" value="1"/>
</dbReference>
<evidence type="ECO:0000313" key="15">
    <source>
        <dbReference type="Proteomes" id="UP000242146"/>
    </source>
</evidence>
<evidence type="ECO:0000256" key="7">
    <source>
        <dbReference type="ARBA" id="ARBA00023175"/>
    </source>
</evidence>
<dbReference type="PANTHER" id="PTHR47969:SF15">
    <property type="entry name" value="CHROMOSOME-ASSOCIATED KINESIN KIF4A-RELATED"/>
    <property type="match status" value="1"/>
</dbReference>
<dbReference type="GO" id="GO:0051231">
    <property type="term" value="P:spindle elongation"/>
    <property type="evidence" value="ECO:0007669"/>
    <property type="project" value="TreeGrafter"/>
</dbReference>
<dbReference type="STRING" id="101127.A0A1X2GFH8"/>
<keyword evidence="6" id="KW-0175">Coiled coil</keyword>
<dbReference type="GO" id="GO:0007018">
    <property type="term" value="P:microtubule-based movement"/>
    <property type="evidence" value="ECO:0007669"/>
    <property type="project" value="InterPro"/>
</dbReference>
<keyword evidence="3 11" id="KW-0493">Microtubule</keyword>
<dbReference type="EMBL" id="MCGT01000017">
    <property type="protein sequence ID" value="ORX52660.1"/>
    <property type="molecule type" value="Genomic_DNA"/>
</dbReference>
<feature type="region of interest" description="Disordered" evidence="12">
    <location>
        <begin position="401"/>
        <end position="435"/>
    </location>
</feature>
<keyword evidence="5 10" id="KW-0067">ATP-binding</keyword>
<evidence type="ECO:0000256" key="6">
    <source>
        <dbReference type="ARBA" id="ARBA00023054"/>
    </source>
</evidence>
<evidence type="ECO:0000256" key="5">
    <source>
        <dbReference type="ARBA" id="ARBA00022840"/>
    </source>
</evidence>
<reference evidence="14 15" key="1">
    <citation type="submission" date="2016-07" db="EMBL/GenBank/DDBJ databases">
        <title>Pervasive Adenine N6-methylation of Active Genes in Fungi.</title>
        <authorList>
            <consortium name="DOE Joint Genome Institute"/>
            <person name="Mondo S.J."/>
            <person name="Dannebaum R.O."/>
            <person name="Kuo R.C."/>
            <person name="Labutti K."/>
            <person name="Haridas S."/>
            <person name="Kuo A."/>
            <person name="Salamov A."/>
            <person name="Ahrendt S.R."/>
            <person name="Lipzen A."/>
            <person name="Sullivan W."/>
            <person name="Andreopoulos W.B."/>
            <person name="Clum A."/>
            <person name="Lindquist E."/>
            <person name="Daum C."/>
            <person name="Ramamoorthy G.K."/>
            <person name="Gryganskyi A."/>
            <person name="Culley D."/>
            <person name="Magnuson J.K."/>
            <person name="James T.Y."/>
            <person name="O'Malley M.A."/>
            <person name="Stajich J.E."/>
            <person name="Spatafora J.W."/>
            <person name="Visel A."/>
            <person name="Grigoriev I.V."/>
        </authorList>
    </citation>
    <scope>NUCLEOTIDE SEQUENCE [LARGE SCALE GENOMIC DNA]</scope>
    <source>
        <strain evidence="14 15">NRRL 3301</strain>
    </source>
</reference>
<gene>
    <name evidence="14" type="ORF">DM01DRAFT_1053942</name>
</gene>
<dbReference type="OrthoDB" id="3176171at2759"/>
<dbReference type="GO" id="GO:0008017">
    <property type="term" value="F:microtubule binding"/>
    <property type="evidence" value="ECO:0007669"/>
    <property type="project" value="InterPro"/>
</dbReference>
<comment type="caution">
    <text evidence="14">The sequence shown here is derived from an EMBL/GenBank/DDBJ whole genome shotgun (WGS) entry which is preliminary data.</text>
</comment>
<feature type="compositionally biased region" description="Low complexity" evidence="12">
    <location>
        <begin position="410"/>
        <end position="424"/>
    </location>
</feature>
<keyword evidence="2" id="KW-0963">Cytoplasm</keyword>
<dbReference type="SUPFAM" id="SSF52540">
    <property type="entry name" value="P-loop containing nucleoside triphosphate hydrolases"/>
    <property type="match status" value="1"/>
</dbReference>
<organism evidence="14 15">
    <name type="scientific">Hesseltinella vesiculosa</name>
    <dbReference type="NCBI Taxonomy" id="101127"/>
    <lineage>
        <taxon>Eukaryota</taxon>
        <taxon>Fungi</taxon>
        <taxon>Fungi incertae sedis</taxon>
        <taxon>Mucoromycota</taxon>
        <taxon>Mucoromycotina</taxon>
        <taxon>Mucoromycetes</taxon>
        <taxon>Mucorales</taxon>
        <taxon>Cunninghamellaceae</taxon>
        <taxon>Hesseltinella</taxon>
    </lineage>
</organism>
<dbReference type="InterPro" id="IPR027417">
    <property type="entry name" value="P-loop_NTPase"/>
</dbReference>
<feature type="region of interest" description="Disordered" evidence="12">
    <location>
        <begin position="466"/>
        <end position="492"/>
    </location>
</feature>
<evidence type="ECO:0000256" key="11">
    <source>
        <dbReference type="RuleBase" id="RU000394"/>
    </source>
</evidence>
<feature type="domain" description="Kinesin motor" evidence="13">
    <location>
        <begin position="7"/>
        <end position="344"/>
    </location>
</feature>
<dbReference type="CDD" id="cd01372">
    <property type="entry name" value="KISc_KIF4"/>
    <property type="match status" value="1"/>
</dbReference>
<dbReference type="PANTHER" id="PTHR47969">
    <property type="entry name" value="CHROMOSOME-ASSOCIATED KINESIN KIF4A-RELATED"/>
    <property type="match status" value="1"/>
</dbReference>
<dbReference type="Proteomes" id="UP000242146">
    <property type="component" value="Unassembled WGS sequence"/>
</dbReference>
<comment type="similarity">
    <text evidence="9">Belongs to the TRAFAC class myosin-kinesin ATPase superfamily. Kinesin family. KIN-5/BimC subfamily.</text>
</comment>
<evidence type="ECO:0000256" key="1">
    <source>
        <dbReference type="ARBA" id="ARBA00004245"/>
    </source>
</evidence>
<dbReference type="GO" id="GO:0003777">
    <property type="term" value="F:microtubule motor activity"/>
    <property type="evidence" value="ECO:0007669"/>
    <property type="project" value="InterPro"/>
</dbReference>
<keyword evidence="7 10" id="KW-0505">Motor protein</keyword>
<evidence type="ECO:0000256" key="10">
    <source>
        <dbReference type="PROSITE-ProRule" id="PRU00283"/>
    </source>
</evidence>
<dbReference type="InterPro" id="IPR001752">
    <property type="entry name" value="Kinesin_motor_dom"/>
</dbReference>
<accession>A0A1X2GFH8</accession>
<dbReference type="PROSITE" id="PS50067">
    <property type="entry name" value="KINESIN_MOTOR_2"/>
    <property type="match status" value="1"/>
</dbReference>
<dbReference type="InterPro" id="IPR036961">
    <property type="entry name" value="Kinesin_motor_dom_sf"/>
</dbReference>
<dbReference type="Pfam" id="PF00225">
    <property type="entry name" value="Kinesin"/>
    <property type="match status" value="1"/>
</dbReference>
<dbReference type="GO" id="GO:0005875">
    <property type="term" value="C:microtubule associated complex"/>
    <property type="evidence" value="ECO:0007669"/>
    <property type="project" value="TreeGrafter"/>
</dbReference>
<keyword evidence="15" id="KW-1185">Reference proteome</keyword>
<evidence type="ECO:0000256" key="9">
    <source>
        <dbReference type="ARBA" id="ARBA00034704"/>
    </source>
</evidence>
<dbReference type="GO" id="GO:0007052">
    <property type="term" value="P:mitotic spindle organization"/>
    <property type="evidence" value="ECO:0007669"/>
    <property type="project" value="TreeGrafter"/>
</dbReference>
<keyword evidence="4 10" id="KW-0547">Nucleotide-binding</keyword>
<dbReference type="Gene3D" id="3.40.850.10">
    <property type="entry name" value="Kinesin motor domain"/>
    <property type="match status" value="1"/>
</dbReference>
<evidence type="ECO:0000256" key="4">
    <source>
        <dbReference type="ARBA" id="ARBA00022741"/>
    </source>
</evidence>
<evidence type="ECO:0000313" key="14">
    <source>
        <dbReference type="EMBL" id="ORX52660.1"/>
    </source>
</evidence>
<evidence type="ECO:0000259" key="13">
    <source>
        <dbReference type="PROSITE" id="PS50067"/>
    </source>
</evidence>
<dbReference type="GO" id="GO:0005524">
    <property type="term" value="F:ATP binding"/>
    <property type="evidence" value="ECO:0007669"/>
    <property type="project" value="UniProtKB-UniRule"/>
</dbReference>
<dbReference type="InterPro" id="IPR019821">
    <property type="entry name" value="Kinesin_motor_CS"/>
</dbReference>
<evidence type="ECO:0000256" key="3">
    <source>
        <dbReference type="ARBA" id="ARBA00022701"/>
    </source>
</evidence>
<protein>
    <recommendedName>
        <fullName evidence="11">Kinesin-like protein</fullName>
    </recommendedName>
</protein>
<evidence type="ECO:0000256" key="12">
    <source>
        <dbReference type="SAM" id="MobiDB-lite"/>
    </source>
</evidence>
<evidence type="ECO:0000256" key="2">
    <source>
        <dbReference type="ARBA" id="ARBA00022490"/>
    </source>
</evidence>
<evidence type="ECO:0000256" key="8">
    <source>
        <dbReference type="ARBA" id="ARBA00023212"/>
    </source>
</evidence>
<keyword evidence="8" id="KW-0206">Cytoskeleton</keyword>
<proteinExistence type="inferred from homology"/>
<dbReference type="PRINTS" id="PR00380">
    <property type="entry name" value="KINESINHEAVY"/>
</dbReference>
<dbReference type="AlphaFoldDB" id="A0A1X2GFH8"/>
<dbReference type="PROSITE" id="PS00411">
    <property type="entry name" value="KINESIN_MOTOR_1"/>
    <property type="match status" value="1"/>
</dbReference>
<comment type="subcellular location">
    <subcellularLocation>
        <location evidence="1">Cytoplasm</location>
        <location evidence="1">Cytoskeleton</location>
    </subcellularLocation>
</comment>